<dbReference type="Gene3D" id="3.90.1720.10">
    <property type="entry name" value="endopeptidase domain like (from Nostoc punctiforme)"/>
    <property type="match status" value="1"/>
</dbReference>
<comment type="caution">
    <text evidence="1">The sequence shown here is derived from an EMBL/GenBank/DDBJ whole genome shotgun (WGS) entry which is preliminary data.</text>
</comment>
<evidence type="ECO:0000313" key="1">
    <source>
        <dbReference type="EMBL" id="MDQ0229600.1"/>
    </source>
</evidence>
<dbReference type="Proteomes" id="UP001234495">
    <property type="component" value="Unassembled WGS sequence"/>
</dbReference>
<dbReference type="RefSeq" id="WP_307337622.1">
    <property type="nucleotide sequence ID" value="NZ_JAUSUD010000003.1"/>
</dbReference>
<sequence length="205" mass="23788">MHVYIILSDTKSVLTRIIKVFTRYPYNHASISFTKELDVVYSFGRKRPNNPFIGGFVKEDLDSSIFKGASCAIYKCTVTENHYLEMLSRIQKIEEEKELYKYNFIGLFAVLLNKKMNREKAYFCSQFVATILSNAGIAIKDKPACLVKPNDLTDCGHFEFVYQGELKDYLLVVQGKERDEQTENSNRRFYYLSSIYSKITRTIAN</sequence>
<accession>A0ABT9ZBF5</accession>
<proteinExistence type="predicted"/>
<keyword evidence="2" id="KW-1185">Reference proteome</keyword>
<gene>
    <name evidence="1" type="ORF">J2S19_000852</name>
</gene>
<dbReference type="EMBL" id="JAUSUD010000003">
    <property type="protein sequence ID" value="MDQ0229600.1"/>
    <property type="molecule type" value="Genomic_DNA"/>
</dbReference>
<protein>
    <recommendedName>
        <fullName evidence="3">Permuted papain-like amidase enzyme, YaeF/YiiX, C92 family</fullName>
    </recommendedName>
</protein>
<organism evidence="1 2">
    <name type="scientific">Metabacillus malikii</name>
    <dbReference type="NCBI Taxonomy" id="1504265"/>
    <lineage>
        <taxon>Bacteria</taxon>
        <taxon>Bacillati</taxon>
        <taxon>Bacillota</taxon>
        <taxon>Bacilli</taxon>
        <taxon>Bacillales</taxon>
        <taxon>Bacillaceae</taxon>
        <taxon>Metabacillus</taxon>
    </lineage>
</organism>
<dbReference type="SUPFAM" id="SSF54001">
    <property type="entry name" value="Cysteine proteinases"/>
    <property type="match status" value="1"/>
</dbReference>
<dbReference type="InterPro" id="IPR038765">
    <property type="entry name" value="Papain-like_cys_pep_sf"/>
</dbReference>
<evidence type="ECO:0008006" key="3">
    <source>
        <dbReference type="Google" id="ProtNLM"/>
    </source>
</evidence>
<name>A0ABT9ZBF5_9BACI</name>
<evidence type="ECO:0000313" key="2">
    <source>
        <dbReference type="Proteomes" id="UP001234495"/>
    </source>
</evidence>
<reference evidence="1 2" key="1">
    <citation type="submission" date="2023-07" db="EMBL/GenBank/DDBJ databases">
        <title>Genomic Encyclopedia of Type Strains, Phase IV (KMG-IV): sequencing the most valuable type-strain genomes for metagenomic binning, comparative biology and taxonomic classification.</title>
        <authorList>
            <person name="Goeker M."/>
        </authorList>
    </citation>
    <scope>NUCLEOTIDE SEQUENCE [LARGE SCALE GENOMIC DNA]</scope>
    <source>
        <strain evidence="1 2">DSM 29005</strain>
    </source>
</reference>